<sequence>MRKLILALGVLLAGLGTARAEQVTDQTLMVGKAVTTVERLRADPNFGATMADLLNRARAVLVIPDLVKGGFILGAQYGTGVLLAKDKGGRWSGPAFYSVAAGSLGLQIGVQDAECVYVIMNDGGLSAVVENKFKAGAGAGVAVATMGAGAEANTTTNVGADIYAFSRAVGLYGGAVLDGAGILPRHSWNAAYYGGNPTPEDILFQRSVDSRQADRLRDMLSR</sequence>
<dbReference type="RefSeq" id="WP_068494196.1">
    <property type="nucleotide sequence ID" value="NZ_LWQT01000077.1"/>
</dbReference>
<feature type="chain" id="PRO_5008091938" description="Ysc84 actin-binding domain-containing protein" evidence="1">
    <location>
        <begin position="21"/>
        <end position="222"/>
    </location>
</feature>
<reference evidence="3 4" key="1">
    <citation type="submission" date="2016-04" db="EMBL/GenBank/DDBJ databases">
        <title>Draft genome sequence of freshwater magnetotactic bacteria Magnetospirillum marisnigri SP-1 and Magnetospirillum moscoviense BB-1.</title>
        <authorList>
            <person name="Koziaeva V."/>
            <person name="Dziuba M.V."/>
            <person name="Ivanov T.M."/>
            <person name="Kuznetsov B."/>
            <person name="Grouzdev D.S."/>
        </authorList>
    </citation>
    <scope>NUCLEOTIDE SEQUENCE [LARGE SCALE GENOMIC DNA]</scope>
    <source>
        <strain evidence="3 4">SP-1</strain>
    </source>
</reference>
<name>A0A178MH72_9PROT</name>
<gene>
    <name evidence="3" type="ORF">A6A04_04585</name>
</gene>
<dbReference type="CDD" id="cd11524">
    <property type="entry name" value="SYLF"/>
    <property type="match status" value="1"/>
</dbReference>
<dbReference type="GO" id="GO:0035091">
    <property type="term" value="F:phosphatidylinositol binding"/>
    <property type="evidence" value="ECO:0007669"/>
    <property type="project" value="TreeGrafter"/>
</dbReference>
<evidence type="ECO:0000313" key="4">
    <source>
        <dbReference type="Proteomes" id="UP000078428"/>
    </source>
</evidence>
<evidence type="ECO:0000256" key="1">
    <source>
        <dbReference type="SAM" id="SignalP"/>
    </source>
</evidence>
<dbReference type="InterPro" id="IPR007461">
    <property type="entry name" value="Ysc84_actin-binding"/>
</dbReference>
<keyword evidence="4" id="KW-1185">Reference proteome</keyword>
<dbReference type="InterPro" id="IPR051702">
    <property type="entry name" value="SH3_domain_YSC84-like"/>
</dbReference>
<dbReference type="AlphaFoldDB" id="A0A178MH72"/>
<protein>
    <recommendedName>
        <fullName evidence="2">Ysc84 actin-binding domain-containing protein</fullName>
    </recommendedName>
</protein>
<dbReference type="PANTHER" id="PTHR15629:SF2">
    <property type="entry name" value="SH3 DOMAIN-CONTAINING YSC84-LIKE PROTEIN 1"/>
    <property type="match status" value="1"/>
</dbReference>
<dbReference type="PANTHER" id="PTHR15629">
    <property type="entry name" value="SH3YL1 PROTEIN"/>
    <property type="match status" value="1"/>
</dbReference>
<evidence type="ECO:0000259" key="2">
    <source>
        <dbReference type="Pfam" id="PF04366"/>
    </source>
</evidence>
<feature type="signal peptide" evidence="1">
    <location>
        <begin position="1"/>
        <end position="20"/>
    </location>
</feature>
<comment type="caution">
    <text evidence="3">The sequence shown here is derived from an EMBL/GenBank/DDBJ whole genome shotgun (WGS) entry which is preliminary data.</text>
</comment>
<dbReference type="EMBL" id="LWQT01000077">
    <property type="protein sequence ID" value="OAN48040.1"/>
    <property type="molecule type" value="Genomic_DNA"/>
</dbReference>
<evidence type="ECO:0000313" key="3">
    <source>
        <dbReference type="EMBL" id="OAN48040.1"/>
    </source>
</evidence>
<dbReference type="OrthoDB" id="9782434at2"/>
<dbReference type="STRING" id="1285242.A6A04_04585"/>
<accession>A0A178MH72</accession>
<feature type="domain" description="Ysc84 actin-binding" evidence="2">
    <location>
        <begin position="101"/>
        <end position="221"/>
    </location>
</feature>
<dbReference type="Proteomes" id="UP000078428">
    <property type="component" value="Unassembled WGS sequence"/>
</dbReference>
<dbReference type="Pfam" id="PF04366">
    <property type="entry name" value="Ysc84"/>
    <property type="match status" value="1"/>
</dbReference>
<proteinExistence type="predicted"/>
<organism evidence="3 4">
    <name type="scientific">Paramagnetospirillum marisnigri</name>
    <dbReference type="NCBI Taxonomy" id="1285242"/>
    <lineage>
        <taxon>Bacteria</taxon>
        <taxon>Pseudomonadati</taxon>
        <taxon>Pseudomonadota</taxon>
        <taxon>Alphaproteobacteria</taxon>
        <taxon>Rhodospirillales</taxon>
        <taxon>Magnetospirillaceae</taxon>
        <taxon>Paramagnetospirillum</taxon>
    </lineage>
</organism>
<keyword evidence="1" id="KW-0732">Signal</keyword>